<dbReference type="Gene3D" id="1.10.287.950">
    <property type="entry name" value="Methyl-accepting chemotaxis protein"/>
    <property type="match status" value="1"/>
</dbReference>
<feature type="domain" description="HAMP" evidence="12">
    <location>
        <begin position="206"/>
        <end position="259"/>
    </location>
</feature>
<dbReference type="Pfam" id="PF00015">
    <property type="entry name" value="MCPsignal"/>
    <property type="match status" value="1"/>
</dbReference>
<evidence type="ECO:0000256" key="8">
    <source>
        <dbReference type="PROSITE-ProRule" id="PRU00284"/>
    </source>
</evidence>
<dbReference type="SMART" id="SM00283">
    <property type="entry name" value="MA"/>
    <property type="match status" value="1"/>
</dbReference>
<feature type="transmembrane region" description="Helical" evidence="10">
    <location>
        <begin position="12"/>
        <end position="33"/>
    </location>
</feature>
<dbReference type="PANTHER" id="PTHR43531">
    <property type="entry name" value="PROTEIN ICFG"/>
    <property type="match status" value="1"/>
</dbReference>
<dbReference type="AlphaFoldDB" id="A0A916XSN3"/>
<dbReference type="InterPro" id="IPR003660">
    <property type="entry name" value="HAMP_dom"/>
</dbReference>
<dbReference type="CDD" id="cd11386">
    <property type="entry name" value="MCP_signal"/>
    <property type="match status" value="1"/>
</dbReference>
<dbReference type="PROSITE" id="PS50111">
    <property type="entry name" value="CHEMOTAXIS_TRANSDUC_2"/>
    <property type="match status" value="1"/>
</dbReference>
<evidence type="ECO:0000259" key="12">
    <source>
        <dbReference type="PROSITE" id="PS50885"/>
    </source>
</evidence>
<dbReference type="Pfam" id="PF00672">
    <property type="entry name" value="HAMP"/>
    <property type="match status" value="1"/>
</dbReference>
<reference evidence="13" key="2">
    <citation type="submission" date="2020-09" db="EMBL/GenBank/DDBJ databases">
        <authorList>
            <person name="Sun Q."/>
            <person name="Zhou Y."/>
        </authorList>
    </citation>
    <scope>NUCLEOTIDE SEQUENCE</scope>
    <source>
        <strain evidence="13">CGMCC 1.15493</strain>
    </source>
</reference>
<proteinExistence type="inferred from homology"/>
<dbReference type="PROSITE" id="PS50885">
    <property type="entry name" value="HAMP"/>
    <property type="match status" value="2"/>
</dbReference>
<gene>
    <name evidence="13" type="primary">mclA</name>
    <name evidence="13" type="ORF">GCM10011335_04140</name>
</gene>
<dbReference type="GO" id="GO:0006935">
    <property type="term" value="P:chemotaxis"/>
    <property type="evidence" value="ECO:0007669"/>
    <property type="project" value="UniProtKB-KW"/>
</dbReference>
<feature type="compositionally biased region" description="Polar residues" evidence="9">
    <location>
        <begin position="590"/>
        <end position="600"/>
    </location>
</feature>
<feature type="domain" description="HAMP" evidence="12">
    <location>
        <begin position="293"/>
        <end position="339"/>
    </location>
</feature>
<name>A0A916XSN3_9HYPH</name>
<dbReference type="Gene3D" id="6.10.340.10">
    <property type="match status" value="1"/>
</dbReference>
<dbReference type="Pfam" id="PF17202">
    <property type="entry name" value="sCache_3_3"/>
    <property type="match status" value="1"/>
</dbReference>
<evidence type="ECO:0000313" key="14">
    <source>
        <dbReference type="Proteomes" id="UP000613160"/>
    </source>
</evidence>
<dbReference type="SUPFAM" id="SSF158472">
    <property type="entry name" value="HAMP domain-like"/>
    <property type="match status" value="1"/>
</dbReference>
<evidence type="ECO:0000256" key="3">
    <source>
        <dbReference type="ARBA" id="ARBA00022500"/>
    </source>
</evidence>
<keyword evidence="14" id="KW-1185">Reference proteome</keyword>
<keyword evidence="8" id="KW-0807">Transducer</keyword>
<feature type="domain" description="Methyl-accepting transducer" evidence="11">
    <location>
        <begin position="344"/>
        <end position="576"/>
    </location>
</feature>
<comment type="similarity">
    <text evidence="7">Belongs to the methyl-accepting chemotaxis (MCP) protein family.</text>
</comment>
<dbReference type="GO" id="GO:0007165">
    <property type="term" value="P:signal transduction"/>
    <property type="evidence" value="ECO:0007669"/>
    <property type="project" value="UniProtKB-KW"/>
</dbReference>
<dbReference type="SMART" id="SM00304">
    <property type="entry name" value="HAMP"/>
    <property type="match status" value="2"/>
</dbReference>
<feature type="region of interest" description="Disordered" evidence="9">
    <location>
        <begin position="553"/>
        <end position="600"/>
    </location>
</feature>
<evidence type="ECO:0000256" key="7">
    <source>
        <dbReference type="ARBA" id="ARBA00029447"/>
    </source>
</evidence>
<dbReference type="InterPro" id="IPR004089">
    <property type="entry name" value="MCPsignal_dom"/>
</dbReference>
<dbReference type="CDD" id="cd06225">
    <property type="entry name" value="HAMP"/>
    <property type="match status" value="1"/>
</dbReference>
<dbReference type="PANTHER" id="PTHR43531:SF11">
    <property type="entry name" value="METHYL-ACCEPTING CHEMOTAXIS PROTEIN 3"/>
    <property type="match status" value="1"/>
</dbReference>
<dbReference type="EMBL" id="BMJJ01000001">
    <property type="protein sequence ID" value="GGD04538.1"/>
    <property type="molecule type" value="Genomic_DNA"/>
</dbReference>
<evidence type="ECO:0000256" key="5">
    <source>
        <dbReference type="ARBA" id="ARBA00022989"/>
    </source>
</evidence>
<evidence type="ECO:0000256" key="1">
    <source>
        <dbReference type="ARBA" id="ARBA00004651"/>
    </source>
</evidence>
<keyword evidence="3" id="KW-0145">Chemotaxis</keyword>
<reference evidence="13" key="1">
    <citation type="journal article" date="2014" name="Int. J. Syst. Evol. Microbiol.">
        <title>Complete genome sequence of Corynebacterium casei LMG S-19264T (=DSM 44701T), isolated from a smear-ripened cheese.</title>
        <authorList>
            <consortium name="US DOE Joint Genome Institute (JGI-PGF)"/>
            <person name="Walter F."/>
            <person name="Albersmeier A."/>
            <person name="Kalinowski J."/>
            <person name="Ruckert C."/>
        </authorList>
    </citation>
    <scope>NUCLEOTIDE SEQUENCE</scope>
    <source>
        <strain evidence="13">CGMCC 1.15493</strain>
    </source>
</reference>
<accession>A0A916XSN3</accession>
<dbReference type="SUPFAM" id="SSF103190">
    <property type="entry name" value="Sensory domain-like"/>
    <property type="match status" value="1"/>
</dbReference>
<evidence type="ECO:0000256" key="6">
    <source>
        <dbReference type="ARBA" id="ARBA00023136"/>
    </source>
</evidence>
<dbReference type="SUPFAM" id="SSF58104">
    <property type="entry name" value="Methyl-accepting chemotaxis protein (MCP) signaling domain"/>
    <property type="match status" value="1"/>
</dbReference>
<comment type="caution">
    <text evidence="13">The sequence shown here is derived from an EMBL/GenBank/DDBJ whole genome shotgun (WGS) entry which is preliminary data.</text>
</comment>
<keyword evidence="6 10" id="KW-0472">Membrane</keyword>
<comment type="subcellular location">
    <subcellularLocation>
        <location evidence="1">Cell membrane</location>
        <topology evidence="1">Multi-pass membrane protein</topology>
    </subcellularLocation>
</comment>
<evidence type="ECO:0000256" key="4">
    <source>
        <dbReference type="ARBA" id="ARBA00022692"/>
    </source>
</evidence>
<keyword evidence="4 10" id="KW-0812">Transmembrane</keyword>
<evidence type="ECO:0000256" key="2">
    <source>
        <dbReference type="ARBA" id="ARBA00022475"/>
    </source>
</evidence>
<keyword evidence="2" id="KW-1003">Cell membrane</keyword>
<protein>
    <submittedName>
        <fullName evidence="13">Methyl-accepting chemotaxis protein</fullName>
    </submittedName>
</protein>
<feature type="transmembrane region" description="Helical" evidence="10">
    <location>
        <begin position="184"/>
        <end position="205"/>
    </location>
</feature>
<dbReference type="Proteomes" id="UP000613160">
    <property type="component" value="Unassembled WGS sequence"/>
</dbReference>
<sequence length="600" mass="63386">MRKLSLSAKVSLMVVGSLAILTLLFGIGGSLLLRGEGADRAAARQMTNMGVAWQVLTTYGRDFRIEGDSLYAGRQKLNDFFEPVDKVKELVGGTATVFMGDTRIATNVKKPDGSRAVGTKLAPGPVHDALFVAGQPFRGEAEILGTPFYTAYDPIKDAAGKTIGVLYVGIPKAEFVSSINDLQWRMGVLSALAALVIGLVALWLARRMFAPLESLAKTVAAVADGETDVEVVGRHRGDEIGRMAGSVEHLRHAMIEQKRLKEEQAATVAAREAERLEQESLGEGYVAAHAFFMSEVTTGFQRLAAGDLLTRLDRPFSADYEGMRELFNDSVGKLEEAMGSVVQSITAIRTGLTEITVASNDLAQRTEQQAASLEETVAALSQVASGVNQTAEGAARAQIGATAAQKNAEKGGDIVARAVAAMSQIEDSSDKIGKIIGVIDEIAFQTNLLALNAGVEAARAGEAGRGFAVVAQEVRGLAQRSAEAAKEIKDLISTSSKQVGEGVDLVTASGKSLQEIVAQQNAAMVEETTAAAQNLSDETEDLAALIGRFSTRATATHARGPSGPVSKRPAAARPVAQLRHSGRQGVAPQASPQEDNWSEF</sequence>
<dbReference type="InterPro" id="IPR033463">
    <property type="entry name" value="sCache_3"/>
</dbReference>
<dbReference type="InterPro" id="IPR029151">
    <property type="entry name" value="Sensor-like_sf"/>
</dbReference>
<dbReference type="InterPro" id="IPR051310">
    <property type="entry name" value="MCP_chemotaxis"/>
</dbReference>
<evidence type="ECO:0000259" key="11">
    <source>
        <dbReference type="PROSITE" id="PS50111"/>
    </source>
</evidence>
<dbReference type="RefSeq" id="WP_188848886.1">
    <property type="nucleotide sequence ID" value="NZ_BMJJ01000001.1"/>
</dbReference>
<evidence type="ECO:0000256" key="9">
    <source>
        <dbReference type="SAM" id="MobiDB-lite"/>
    </source>
</evidence>
<dbReference type="GO" id="GO:0005886">
    <property type="term" value="C:plasma membrane"/>
    <property type="evidence" value="ECO:0007669"/>
    <property type="project" value="UniProtKB-SubCell"/>
</dbReference>
<evidence type="ECO:0000313" key="13">
    <source>
        <dbReference type="EMBL" id="GGD04538.1"/>
    </source>
</evidence>
<keyword evidence="5 10" id="KW-1133">Transmembrane helix</keyword>
<organism evidence="13 14">
    <name type="scientific">Aureimonas glaciei</name>
    <dbReference type="NCBI Taxonomy" id="1776957"/>
    <lineage>
        <taxon>Bacteria</taxon>
        <taxon>Pseudomonadati</taxon>
        <taxon>Pseudomonadota</taxon>
        <taxon>Alphaproteobacteria</taxon>
        <taxon>Hyphomicrobiales</taxon>
        <taxon>Aurantimonadaceae</taxon>
        <taxon>Aureimonas</taxon>
    </lineage>
</organism>
<evidence type="ECO:0000256" key="10">
    <source>
        <dbReference type="SAM" id="Phobius"/>
    </source>
</evidence>